<gene>
    <name evidence="2" type="ORF">F7725_025760</name>
    <name evidence="3" type="ORF">F7725_028158</name>
</gene>
<dbReference type="AlphaFoldDB" id="A0A7J5X560"/>
<dbReference type="EMBL" id="JAAKFY010000025">
    <property type="protein sequence ID" value="KAF3835600.1"/>
    <property type="molecule type" value="Genomic_DNA"/>
</dbReference>
<organism evidence="2 4">
    <name type="scientific">Dissostichus mawsoni</name>
    <name type="common">Antarctic cod</name>
    <dbReference type="NCBI Taxonomy" id="36200"/>
    <lineage>
        <taxon>Eukaryota</taxon>
        <taxon>Metazoa</taxon>
        <taxon>Chordata</taxon>
        <taxon>Craniata</taxon>
        <taxon>Vertebrata</taxon>
        <taxon>Euteleostomi</taxon>
        <taxon>Actinopterygii</taxon>
        <taxon>Neopterygii</taxon>
        <taxon>Teleostei</taxon>
        <taxon>Neoteleostei</taxon>
        <taxon>Acanthomorphata</taxon>
        <taxon>Eupercaria</taxon>
        <taxon>Perciformes</taxon>
        <taxon>Notothenioidei</taxon>
        <taxon>Nototheniidae</taxon>
        <taxon>Dissostichus</taxon>
    </lineage>
</organism>
<feature type="compositionally biased region" description="Basic and acidic residues" evidence="1">
    <location>
        <begin position="84"/>
        <end position="101"/>
    </location>
</feature>
<accession>A0A7J5X560</accession>
<sequence>MSLSLHHVFTMSLSLHHEFSEERCGGDFITESKQHFRKRGGVSDESSSAARSLIPAALARRYGRHHQINNLRSGPVRRFSHGIFHQEKTLRRGDASEHKQQ</sequence>
<evidence type="ECO:0000313" key="4">
    <source>
        <dbReference type="Proteomes" id="UP000518266"/>
    </source>
</evidence>
<protein>
    <submittedName>
        <fullName evidence="2">Uncharacterized protein</fullName>
    </submittedName>
</protein>
<evidence type="ECO:0000313" key="3">
    <source>
        <dbReference type="EMBL" id="KAF3835600.1"/>
    </source>
</evidence>
<dbReference type="EMBL" id="JAAKFY010000027">
    <property type="protein sequence ID" value="KAF3832095.1"/>
    <property type="molecule type" value="Genomic_DNA"/>
</dbReference>
<evidence type="ECO:0000256" key="1">
    <source>
        <dbReference type="SAM" id="MobiDB-lite"/>
    </source>
</evidence>
<name>A0A7J5X560_DISMA</name>
<evidence type="ECO:0000313" key="2">
    <source>
        <dbReference type="EMBL" id="KAF3832095.1"/>
    </source>
</evidence>
<keyword evidence="4" id="KW-1185">Reference proteome</keyword>
<comment type="caution">
    <text evidence="2">The sequence shown here is derived from an EMBL/GenBank/DDBJ whole genome shotgun (WGS) entry which is preliminary data.</text>
</comment>
<reference evidence="2 4" key="1">
    <citation type="submission" date="2020-03" db="EMBL/GenBank/DDBJ databases">
        <title>Dissostichus mawsoni Genome sequencing and assembly.</title>
        <authorList>
            <person name="Park H."/>
        </authorList>
    </citation>
    <scope>NUCLEOTIDE SEQUENCE [LARGE SCALE GENOMIC DNA]</scope>
    <source>
        <strain evidence="2">DM0001</strain>
        <tissue evidence="2">Muscle</tissue>
    </source>
</reference>
<feature type="region of interest" description="Disordered" evidence="1">
    <location>
        <begin position="82"/>
        <end position="101"/>
    </location>
</feature>
<dbReference type="Proteomes" id="UP000518266">
    <property type="component" value="Unassembled WGS sequence"/>
</dbReference>
<proteinExistence type="predicted"/>